<feature type="domain" description="NadR/Ttd14 AAA" evidence="1">
    <location>
        <begin position="4"/>
        <end position="107"/>
    </location>
</feature>
<dbReference type="AlphaFoldDB" id="A0A9W7EL90"/>
<proteinExistence type="predicted"/>
<protein>
    <recommendedName>
        <fullName evidence="1">NadR/Ttd14 AAA domain-containing protein</fullName>
    </recommendedName>
</protein>
<gene>
    <name evidence="2" type="ORF">TrVE_jg10200</name>
</gene>
<sequence length="268" mass="30010">MIVICLEGCHGCGKSTLTNLFNELGYKTLDEAFLDMPHVPAMSPQTMLMESVWIGNWFIRLLNLADKQGEEGVSGEEIFIADRSPFSAVCYAGSRGPLLEPVIRAQMEEVLSASNIEIYSVHLSVSSDVLWSRITSRLEKEPSRAQYSEDKMSHMIKINEFYNSFEWDLTVDNSGEDGRKVVDEVIKKVDELRSKKVSSNVEVSEKEVNVEVNIEVVKTPNKSLSNKFEECCIVGGSERGKVEPVEGEEDMLYAGKSPTTVVTKWLEV</sequence>
<dbReference type="Gene3D" id="3.40.50.300">
    <property type="entry name" value="P-loop containing nucleotide triphosphate hydrolases"/>
    <property type="match status" value="1"/>
</dbReference>
<dbReference type="SUPFAM" id="SSF52540">
    <property type="entry name" value="P-loop containing nucleoside triphosphate hydrolases"/>
    <property type="match status" value="1"/>
</dbReference>
<accession>A0A9W7EL90</accession>
<dbReference type="EMBL" id="BRXX01000043">
    <property type="protein sequence ID" value="GMH84949.1"/>
    <property type="molecule type" value="Genomic_DNA"/>
</dbReference>
<reference evidence="3" key="1">
    <citation type="journal article" date="2023" name="Commun. Biol.">
        <title>Genome analysis of Parmales, the sister group of diatoms, reveals the evolutionary specialization of diatoms from phago-mixotrophs to photoautotrophs.</title>
        <authorList>
            <person name="Ban H."/>
            <person name="Sato S."/>
            <person name="Yoshikawa S."/>
            <person name="Yamada K."/>
            <person name="Nakamura Y."/>
            <person name="Ichinomiya M."/>
            <person name="Sato N."/>
            <person name="Blanc-Mathieu R."/>
            <person name="Endo H."/>
            <person name="Kuwata A."/>
            <person name="Ogata H."/>
        </authorList>
    </citation>
    <scope>NUCLEOTIDE SEQUENCE [LARGE SCALE GENOMIC DNA]</scope>
    <source>
        <strain evidence="3">NIES 3699</strain>
    </source>
</reference>
<dbReference type="InterPro" id="IPR038727">
    <property type="entry name" value="NadR/Ttd14_AAA_dom"/>
</dbReference>
<evidence type="ECO:0000259" key="1">
    <source>
        <dbReference type="Pfam" id="PF13521"/>
    </source>
</evidence>
<comment type="caution">
    <text evidence="2">The sequence shown here is derived from an EMBL/GenBank/DDBJ whole genome shotgun (WGS) entry which is preliminary data.</text>
</comment>
<keyword evidence="3" id="KW-1185">Reference proteome</keyword>
<name>A0A9W7EL90_9STRA</name>
<dbReference type="Pfam" id="PF13521">
    <property type="entry name" value="AAA_28"/>
    <property type="match status" value="1"/>
</dbReference>
<dbReference type="Proteomes" id="UP001165160">
    <property type="component" value="Unassembled WGS sequence"/>
</dbReference>
<evidence type="ECO:0000313" key="2">
    <source>
        <dbReference type="EMBL" id="GMH84949.1"/>
    </source>
</evidence>
<dbReference type="InterPro" id="IPR027417">
    <property type="entry name" value="P-loop_NTPase"/>
</dbReference>
<evidence type="ECO:0000313" key="3">
    <source>
        <dbReference type="Proteomes" id="UP001165160"/>
    </source>
</evidence>
<organism evidence="2 3">
    <name type="scientific">Triparma verrucosa</name>
    <dbReference type="NCBI Taxonomy" id="1606542"/>
    <lineage>
        <taxon>Eukaryota</taxon>
        <taxon>Sar</taxon>
        <taxon>Stramenopiles</taxon>
        <taxon>Ochrophyta</taxon>
        <taxon>Bolidophyceae</taxon>
        <taxon>Parmales</taxon>
        <taxon>Triparmaceae</taxon>
        <taxon>Triparma</taxon>
    </lineage>
</organism>